<evidence type="ECO:0000313" key="3">
    <source>
        <dbReference type="Proteomes" id="UP000267159"/>
    </source>
</evidence>
<proteinExistence type="predicted"/>
<keyword evidence="1" id="KW-0812">Transmembrane</keyword>
<dbReference type="Proteomes" id="UP000267159">
    <property type="component" value="Unassembled WGS sequence"/>
</dbReference>
<feature type="transmembrane region" description="Helical" evidence="1">
    <location>
        <begin position="54"/>
        <end position="72"/>
    </location>
</feature>
<organism evidence="2 3">
    <name type="scientific">Bacteroides acidifaciens</name>
    <dbReference type="NCBI Taxonomy" id="85831"/>
    <lineage>
        <taxon>Bacteria</taxon>
        <taxon>Pseudomonadati</taxon>
        <taxon>Bacteroidota</taxon>
        <taxon>Bacteroidia</taxon>
        <taxon>Bacteroidales</taxon>
        <taxon>Bacteroidaceae</taxon>
        <taxon>Bacteroides</taxon>
    </lineage>
</organism>
<dbReference type="RefSeq" id="WP_100263325.1">
    <property type="nucleotide sequence ID" value="NZ_RAZM01000005.1"/>
</dbReference>
<protein>
    <submittedName>
        <fullName evidence="2">Uncharacterized protein</fullName>
    </submittedName>
</protein>
<accession>A0A3L8ABW7</accession>
<dbReference type="AlphaFoldDB" id="A0A3L8ABW7"/>
<gene>
    <name evidence="2" type="ORF">D7Y07_03255</name>
</gene>
<keyword evidence="1" id="KW-0472">Membrane</keyword>
<evidence type="ECO:0000313" key="2">
    <source>
        <dbReference type="EMBL" id="RLT81454.1"/>
    </source>
</evidence>
<reference evidence="2 3" key="1">
    <citation type="submission" date="2018-09" db="EMBL/GenBank/DDBJ databases">
        <title>Murine metabolic-syndrome-specific gut microbial biobank.</title>
        <authorList>
            <person name="Liu C."/>
        </authorList>
    </citation>
    <scope>NUCLEOTIDE SEQUENCE [LARGE SCALE GENOMIC DNA]</scope>
    <source>
        <strain evidence="2 3">0.1X-D8-26</strain>
    </source>
</reference>
<comment type="caution">
    <text evidence="2">The sequence shown here is derived from an EMBL/GenBank/DDBJ whole genome shotgun (WGS) entry which is preliminary data.</text>
</comment>
<dbReference type="EMBL" id="RAZM01000005">
    <property type="protein sequence ID" value="RLT81454.1"/>
    <property type="molecule type" value="Genomic_DNA"/>
</dbReference>
<sequence>MKSIKKKLQDSRLQNHQALKSWLHPKMERVGIKWRLAARVRLANAWAVKHPRRTFAYVTGSLLFLLVSTVVWDGRNTESQKPEVSILAGMEPMFNGFHTIQANKEKHRNTLMELVTDGQSIREELDSLIAIPHKTHGDSLRIIKQYRQLESIVKSLNNNENNNHD</sequence>
<name>A0A3L8ABW7_9BACE</name>
<evidence type="ECO:0000256" key="1">
    <source>
        <dbReference type="SAM" id="Phobius"/>
    </source>
</evidence>
<keyword evidence="1" id="KW-1133">Transmembrane helix</keyword>